<dbReference type="GO" id="GO:0008270">
    <property type="term" value="F:zinc ion binding"/>
    <property type="evidence" value="ECO:0007669"/>
    <property type="project" value="UniProtKB-KW"/>
</dbReference>
<keyword evidence="8" id="KW-1185">Reference proteome</keyword>
<evidence type="ECO:0000256" key="1">
    <source>
        <dbReference type="ARBA" id="ARBA00022723"/>
    </source>
</evidence>
<keyword evidence="3" id="KW-0862">Zinc</keyword>
<protein>
    <submittedName>
        <fullName evidence="7">Uncharacterized protein</fullName>
    </submittedName>
</protein>
<dbReference type="SUPFAM" id="SSF57845">
    <property type="entry name" value="B-box zinc-binding domain"/>
    <property type="match status" value="1"/>
</dbReference>
<dbReference type="Pfam" id="PF00643">
    <property type="entry name" value="zf-B_box"/>
    <property type="match status" value="1"/>
</dbReference>
<name>A0A7M4ED07_CROPO</name>
<accession>A0A7M4ED07</accession>
<evidence type="ECO:0000256" key="3">
    <source>
        <dbReference type="ARBA" id="ARBA00022833"/>
    </source>
</evidence>
<dbReference type="GeneTree" id="ENSGT01030000234669"/>
<evidence type="ECO:0000259" key="5">
    <source>
        <dbReference type="PROSITE" id="PS50089"/>
    </source>
</evidence>
<reference evidence="7" key="2">
    <citation type="submission" date="2025-09" db="UniProtKB">
        <authorList>
            <consortium name="Ensembl"/>
        </authorList>
    </citation>
    <scope>IDENTIFICATION</scope>
</reference>
<dbReference type="PROSITE" id="PS50089">
    <property type="entry name" value="ZF_RING_2"/>
    <property type="match status" value="1"/>
</dbReference>
<dbReference type="Pfam" id="PF13445">
    <property type="entry name" value="zf-RING_UBOX"/>
    <property type="match status" value="1"/>
</dbReference>
<dbReference type="Gene3D" id="3.30.160.60">
    <property type="entry name" value="Classic Zinc Finger"/>
    <property type="match status" value="1"/>
</dbReference>
<evidence type="ECO:0000256" key="4">
    <source>
        <dbReference type="PROSITE-ProRule" id="PRU00024"/>
    </source>
</evidence>
<proteinExistence type="predicted"/>
<evidence type="ECO:0000313" key="7">
    <source>
        <dbReference type="Ensembl" id="ENSCPRP00005007902.1"/>
    </source>
</evidence>
<dbReference type="PROSITE" id="PS50119">
    <property type="entry name" value="ZF_BBOX"/>
    <property type="match status" value="1"/>
</dbReference>
<feature type="domain" description="RING-type" evidence="5">
    <location>
        <begin position="16"/>
        <end position="58"/>
    </location>
</feature>
<dbReference type="OMA" id="EHESSIC"/>
<dbReference type="InterPro" id="IPR001841">
    <property type="entry name" value="Znf_RING"/>
</dbReference>
<keyword evidence="2 4" id="KW-0863">Zinc-finger</keyword>
<organism evidence="7 8">
    <name type="scientific">Crocodylus porosus</name>
    <name type="common">Saltwater crocodile</name>
    <name type="synonym">Estuarine crocodile</name>
    <dbReference type="NCBI Taxonomy" id="8502"/>
    <lineage>
        <taxon>Eukaryota</taxon>
        <taxon>Metazoa</taxon>
        <taxon>Chordata</taxon>
        <taxon>Craniata</taxon>
        <taxon>Vertebrata</taxon>
        <taxon>Euteleostomi</taxon>
        <taxon>Archelosauria</taxon>
        <taxon>Archosauria</taxon>
        <taxon>Crocodylia</taxon>
        <taxon>Longirostres</taxon>
        <taxon>Crocodylidae</taxon>
        <taxon>Crocodylus</taxon>
    </lineage>
</organism>
<dbReference type="Proteomes" id="UP000594220">
    <property type="component" value="Unplaced"/>
</dbReference>
<dbReference type="AlphaFoldDB" id="A0A7M4ED07"/>
<dbReference type="InterPro" id="IPR000315">
    <property type="entry name" value="Znf_B-box"/>
</dbReference>
<dbReference type="Ensembl" id="ENSCPRT00005009283.1">
    <property type="protein sequence ID" value="ENSCPRP00005007902.1"/>
    <property type="gene ID" value="ENSCPRG00005005614.1"/>
</dbReference>
<sequence length="124" mass="13884">MAADKPVENLWDEATCSICLDFFRDPVMVMGCGHNFRRAFITQCWEGAETDVTCPQCRQTFPQGTLGPNRQLASIVEIAKRLHVQKAKAAGGQRACGEHREALKLFCQDDEAPICMVCDRSRVH</sequence>
<evidence type="ECO:0000259" key="6">
    <source>
        <dbReference type="PROSITE" id="PS50119"/>
    </source>
</evidence>
<keyword evidence="1" id="KW-0479">Metal-binding</keyword>
<dbReference type="InterPro" id="IPR013083">
    <property type="entry name" value="Znf_RING/FYVE/PHD"/>
</dbReference>
<reference evidence="7" key="1">
    <citation type="submission" date="2025-08" db="UniProtKB">
        <authorList>
            <consortium name="Ensembl"/>
        </authorList>
    </citation>
    <scope>IDENTIFICATION</scope>
</reference>
<dbReference type="SUPFAM" id="SSF57850">
    <property type="entry name" value="RING/U-box"/>
    <property type="match status" value="1"/>
</dbReference>
<dbReference type="Gene3D" id="3.30.40.10">
    <property type="entry name" value="Zinc/RING finger domain, C3HC4 (zinc finger)"/>
    <property type="match status" value="1"/>
</dbReference>
<evidence type="ECO:0000313" key="8">
    <source>
        <dbReference type="Proteomes" id="UP000594220"/>
    </source>
</evidence>
<dbReference type="InterPro" id="IPR050143">
    <property type="entry name" value="TRIM/RBCC"/>
</dbReference>
<feature type="domain" description="B box-type" evidence="6">
    <location>
        <begin position="91"/>
        <end position="124"/>
    </location>
</feature>
<dbReference type="PANTHER" id="PTHR24103">
    <property type="entry name" value="E3 UBIQUITIN-PROTEIN LIGASE TRIM"/>
    <property type="match status" value="1"/>
</dbReference>
<evidence type="ECO:0000256" key="2">
    <source>
        <dbReference type="ARBA" id="ARBA00022771"/>
    </source>
</evidence>
<dbReference type="InterPro" id="IPR027370">
    <property type="entry name" value="Znf-RING_euk"/>
</dbReference>